<accession>A0A151B7U8</accession>
<dbReference type="PANTHER" id="PTHR30255">
    <property type="entry name" value="SINGLE-STRANDED-DNA-SPECIFIC EXONUCLEASE RECJ"/>
    <property type="match status" value="1"/>
</dbReference>
<dbReference type="AlphaFoldDB" id="A0A151B7U8"/>
<feature type="domain" description="DDH" evidence="1">
    <location>
        <begin position="53"/>
        <end position="197"/>
    </location>
</feature>
<evidence type="ECO:0000313" key="3">
    <source>
        <dbReference type="Proteomes" id="UP000075531"/>
    </source>
</evidence>
<sequence>MFKHSEKIEKQNSIPFKIDSYYKNYNPYLLKNMSELLKRIISSINNREKIILYSYPDVDCITSVSMLLLVMRYLNADVEHFITSNIDCNKCLNYDDVLGHLKFLNPDLILCIGCGNNSSIEVELCNRMGIDVIIIGNQYFDDTVLNDISINPSQKGCEYPFKELSCSGVVFKLIQTLSNCYKIKYFYRYVDLAMLGTLSCGVKLTGENRLILDAGMKYLKHTNNYGIRALMKIHNIIDINIDNLFKLIDTIKPTMNAVGLIDNARIIIELFTTSNYFRAEQIAKYLYTEAHKIKNENIFVRGS</sequence>
<keyword evidence="2" id="KW-0378">Hydrolase</keyword>
<keyword evidence="2" id="KW-0269">Exonuclease</keyword>
<dbReference type="EMBL" id="LTBA01000001">
    <property type="protein sequence ID" value="KYH36021.1"/>
    <property type="molecule type" value="Genomic_DNA"/>
</dbReference>
<evidence type="ECO:0000313" key="2">
    <source>
        <dbReference type="EMBL" id="KYH36021.1"/>
    </source>
</evidence>
<dbReference type="SUPFAM" id="SSF64182">
    <property type="entry name" value="DHH phosphoesterases"/>
    <property type="match status" value="1"/>
</dbReference>
<dbReference type="Proteomes" id="UP000075531">
    <property type="component" value="Unassembled WGS sequence"/>
</dbReference>
<gene>
    <name evidence="2" type="primary">recJ_1</name>
    <name evidence="2" type="ORF">CLTEP_04150</name>
</gene>
<dbReference type="InterPro" id="IPR038763">
    <property type="entry name" value="DHH_sf"/>
</dbReference>
<comment type="caution">
    <text evidence="2">The sequence shown here is derived from an EMBL/GenBank/DDBJ whole genome shotgun (WGS) entry which is preliminary data.</text>
</comment>
<organism evidence="2 3">
    <name type="scientific">Clostridium tepidiprofundi DSM 19306</name>
    <dbReference type="NCBI Taxonomy" id="1121338"/>
    <lineage>
        <taxon>Bacteria</taxon>
        <taxon>Bacillati</taxon>
        <taxon>Bacillota</taxon>
        <taxon>Clostridia</taxon>
        <taxon>Eubacteriales</taxon>
        <taxon>Clostridiaceae</taxon>
        <taxon>Clostridium</taxon>
    </lineage>
</organism>
<dbReference type="InterPro" id="IPR051673">
    <property type="entry name" value="SSDNA_exonuclease_RecJ"/>
</dbReference>
<dbReference type="STRING" id="1121338.CLTEP_04150"/>
<dbReference type="Gene3D" id="3.90.1640.30">
    <property type="match status" value="1"/>
</dbReference>
<dbReference type="PANTHER" id="PTHR30255:SF2">
    <property type="entry name" value="SINGLE-STRANDED-DNA-SPECIFIC EXONUCLEASE RECJ"/>
    <property type="match status" value="1"/>
</dbReference>
<dbReference type="GO" id="GO:0004527">
    <property type="term" value="F:exonuclease activity"/>
    <property type="evidence" value="ECO:0007669"/>
    <property type="project" value="UniProtKB-KW"/>
</dbReference>
<dbReference type="PATRIC" id="fig|1121338.3.peg.420"/>
<name>A0A151B7U8_9CLOT</name>
<dbReference type="InterPro" id="IPR001667">
    <property type="entry name" value="DDH_dom"/>
</dbReference>
<evidence type="ECO:0000259" key="1">
    <source>
        <dbReference type="Pfam" id="PF01368"/>
    </source>
</evidence>
<keyword evidence="2" id="KW-0540">Nuclease</keyword>
<dbReference type="Pfam" id="PF01368">
    <property type="entry name" value="DHH"/>
    <property type="match status" value="1"/>
</dbReference>
<protein>
    <submittedName>
        <fullName evidence="2">Single-stranded-DNA-specific exonuclease RecJ</fullName>
        <ecNumber evidence="2">3.1.-.-</ecNumber>
    </submittedName>
</protein>
<dbReference type="RefSeq" id="WP_066821779.1">
    <property type="nucleotide sequence ID" value="NZ_LTBA01000001.1"/>
</dbReference>
<dbReference type="OrthoDB" id="1925987at2"/>
<keyword evidence="3" id="KW-1185">Reference proteome</keyword>
<reference evidence="2 3" key="1">
    <citation type="submission" date="2016-02" db="EMBL/GenBank/DDBJ databases">
        <title>Genome sequence of Clostridium tepidiprofundi DSM 19306.</title>
        <authorList>
            <person name="Poehlein A."/>
            <person name="Daniel R."/>
        </authorList>
    </citation>
    <scope>NUCLEOTIDE SEQUENCE [LARGE SCALE GENOMIC DNA]</scope>
    <source>
        <strain evidence="2 3">DSM 19306</strain>
    </source>
</reference>
<dbReference type="EC" id="3.1.-.-" evidence="2"/>
<proteinExistence type="predicted"/>